<dbReference type="RefSeq" id="WP_379791207.1">
    <property type="nucleotide sequence ID" value="NZ_JBHSQB010000005.1"/>
</dbReference>
<organism evidence="2 3">
    <name type="scientific">Flavobacterium qiangtangense</name>
    <dbReference type="NCBI Taxonomy" id="1442595"/>
    <lineage>
        <taxon>Bacteria</taxon>
        <taxon>Pseudomonadati</taxon>
        <taxon>Bacteroidota</taxon>
        <taxon>Flavobacteriia</taxon>
        <taxon>Flavobacteriales</taxon>
        <taxon>Flavobacteriaceae</taxon>
        <taxon>Flavobacterium</taxon>
    </lineage>
</organism>
<protein>
    <recommendedName>
        <fullName evidence="4">PH (Pleckstrin Homology) domain-containing protein</fullName>
    </recommendedName>
</protein>
<proteinExistence type="predicted"/>
<feature type="transmembrane region" description="Helical" evidence="1">
    <location>
        <begin position="41"/>
        <end position="63"/>
    </location>
</feature>
<comment type="caution">
    <text evidence="2">The sequence shown here is derived from an EMBL/GenBank/DDBJ whole genome shotgun (WGS) entry which is preliminary data.</text>
</comment>
<dbReference type="EMBL" id="JBHSQB010000005">
    <property type="protein sequence ID" value="MFC6096339.1"/>
    <property type="molecule type" value="Genomic_DNA"/>
</dbReference>
<accession>A0ABW1PLA4</accession>
<dbReference type="Proteomes" id="UP001596287">
    <property type="component" value="Unassembled WGS sequence"/>
</dbReference>
<feature type="transmembrane region" description="Helical" evidence="1">
    <location>
        <begin position="156"/>
        <end position="175"/>
    </location>
</feature>
<gene>
    <name evidence="2" type="ORF">ACFPVY_06735</name>
</gene>
<name>A0ABW1PLA4_9FLAO</name>
<keyword evidence="1" id="KW-1133">Transmembrane helix</keyword>
<reference evidence="3" key="1">
    <citation type="journal article" date="2019" name="Int. J. Syst. Evol. Microbiol.">
        <title>The Global Catalogue of Microorganisms (GCM) 10K type strain sequencing project: providing services to taxonomists for standard genome sequencing and annotation.</title>
        <authorList>
            <consortium name="The Broad Institute Genomics Platform"/>
            <consortium name="The Broad Institute Genome Sequencing Center for Infectious Disease"/>
            <person name="Wu L."/>
            <person name="Ma J."/>
        </authorList>
    </citation>
    <scope>NUCLEOTIDE SEQUENCE [LARGE SCALE GENOMIC DNA]</scope>
    <source>
        <strain evidence="3">CCUG 49679</strain>
    </source>
</reference>
<keyword evidence="3" id="KW-1185">Reference proteome</keyword>
<keyword evidence="1" id="KW-0812">Transmembrane</keyword>
<evidence type="ECO:0000256" key="1">
    <source>
        <dbReference type="SAM" id="Phobius"/>
    </source>
</evidence>
<keyword evidence="1" id="KW-0472">Membrane</keyword>
<evidence type="ECO:0000313" key="2">
    <source>
        <dbReference type="EMBL" id="MFC6096339.1"/>
    </source>
</evidence>
<evidence type="ECO:0008006" key="4">
    <source>
        <dbReference type="Google" id="ProtNLM"/>
    </source>
</evidence>
<feature type="transmembrane region" description="Helical" evidence="1">
    <location>
        <begin position="7"/>
        <end position="29"/>
    </location>
</feature>
<sequence length="177" mass="21019">MQLKSKYGFLVIIAPIFIIFGLLFFFWLFEINLSKSEKLPIGGMLFFITLISLLISVFVFMLIELKEITITEDKIYFNFILQRKTFEYKLKEIEGWNELITSDKFGQYYTFNLKMSDNKIFMIQGRVYKNYNKIVSHLINFGPQIELGFYQNLIPLLKIFILTFLVLLAVFYISYAN</sequence>
<evidence type="ECO:0000313" key="3">
    <source>
        <dbReference type="Proteomes" id="UP001596287"/>
    </source>
</evidence>